<protein>
    <recommendedName>
        <fullName evidence="6">ABC transporter ATP-binding protein</fullName>
    </recommendedName>
</protein>
<dbReference type="SUPFAM" id="SSF52540">
    <property type="entry name" value="P-loop containing nucleoside triphosphate hydrolases"/>
    <property type="match status" value="1"/>
</dbReference>
<keyword evidence="5" id="KW-1185">Reference proteome</keyword>
<dbReference type="InterPro" id="IPR027417">
    <property type="entry name" value="P-loop_NTPase"/>
</dbReference>
<dbReference type="PANTHER" id="PTHR43820:SF4">
    <property type="entry name" value="HIGH-AFFINITY BRANCHED-CHAIN AMINO ACID TRANSPORT ATP-BINDING PROTEIN LIVF"/>
    <property type="match status" value="1"/>
</dbReference>
<evidence type="ECO:0000313" key="4">
    <source>
        <dbReference type="EMBL" id="RRI01979.1"/>
    </source>
</evidence>
<dbReference type="GO" id="GO:0015658">
    <property type="term" value="F:branched-chain amino acid transmembrane transporter activity"/>
    <property type="evidence" value="ECO:0007669"/>
    <property type="project" value="TreeGrafter"/>
</dbReference>
<evidence type="ECO:0000256" key="1">
    <source>
        <dbReference type="ARBA" id="ARBA00005417"/>
    </source>
</evidence>
<reference evidence="4 5" key="1">
    <citation type="submission" date="2018-11" db="EMBL/GenBank/DDBJ databases">
        <title>the genome of Mesorhizobium tamadayense DSM 28320.</title>
        <authorList>
            <person name="Gao J."/>
        </authorList>
    </citation>
    <scope>NUCLEOTIDE SEQUENCE [LARGE SCALE GENOMIC DNA]</scope>
    <source>
        <strain evidence="4 5">DSM 28320</strain>
    </source>
</reference>
<dbReference type="GO" id="GO:0015807">
    <property type="term" value="P:L-amino acid transport"/>
    <property type="evidence" value="ECO:0007669"/>
    <property type="project" value="TreeGrafter"/>
</dbReference>
<dbReference type="OrthoDB" id="10000648at2"/>
<dbReference type="AlphaFoldDB" id="A0A3P3FW84"/>
<proteinExistence type="inferred from homology"/>
<sequence length="61" mass="6823">MDVIRSSKTLGITVLLVEQNAYAAFGIADRGYVMETRRMTMQRPAEELIADERICAAYLGL</sequence>
<dbReference type="EMBL" id="RQXT01000013">
    <property type="protein sequence ID" value="RRI01979.1"/>
    <property type="molecule type" value="Genomic_DNA"/>
</dbReference>
<gene>
    <name evidence="4" type="ORF">EH240_13160</name>
</gene>
<dbReference type="PANTHER" id="PTHR43820">
    <property type="entry name" value="HIGH-AFFINITY BRANCHED-CHAIN AMINO ACID TRANSPORT ATP-BINDING PROTEIN LIVF"/>
    <property type="match status" value="1"/>
</dbReference>
<dbReference type="Proteomes" id="UP000273786">
    <property type="component" value="Unassembled WGS sequence"/>
</dbReference>
<comment type="caution">
    <text evidence="4">The sequence shown here is derived from an EMBL/GenBank/DDBJ whole genome shotgun (WGS) entry which is preliminary data.</text>
</comment>
<evidence type="ECO:0000256" key="2">
    <source>
        <dbReference type="ARBA" id="ARBA00022448"/>
    </source>
</evidence>
<comment type="similarity">
    <text evidence="1">Belongs to the ABC transporter superfamily.</text>
</comment>
<organism evidence="4 5">
    <name type="scientific">Mesorhizobium tamadayense</name>
    <dbReference type="NCBI Taxonomy" id="425306"/>
    <lineage>
        <taxon>Bacteria</taxon>
        <taxon>Pseudomonadati</taxon>
        <taxon>Pseudomonadota</taxon>
        <taxon>Alphaproteobacteria</taxon>
        <taxon>Hyphomicrobiales</taxon>
        <taxon>Phyllobacteriaceae</taxon>
        <taxon>Mesorhizobium</taxon>
    </lineage>
</organism>
<keyword evidence="2" id="KW-0813">Transport</keyword>
<dbReference type="Gene3D" id="3.40.50.300">
    <property type="entry name" value="P-loop containing nucleotide triphosphate hydrolases"/>
    <property type="match status" value="1"/>
</dbReference>
<accession>A0A3P3FW84</accession>
<keyword evidence="3" id="KW-0029">Amino-acid transport</keyword>
<evidence type="ECO:0000313" key="5">
    <source>
        <dbReference type="Proteomes" id="UP000273786"/>
    </source>
</evidence>
<name>A0A3P3FW84_9HYPH</name>
<dbReference type="InterPro" id="IPR052156">
    <property type="entry name" value="BCAA_Transport_ATP-bd_LivF"/>
</dbReference>
<evidence type="ECO:0008006" key="6">
    <source>
        <dbReference type="Google" id="ProtNLM"/>
    </source>
</evidence>
<evidence type="ECO:0000256" key="3">
    <source>
        <dbReference type="ARBA" id="ARBA00022970"/>
    </source>
</evidence>
<dbReference type="RefSeq" id="WP_124998839.1">
    <property type="nucleotide sequence ID" value="NZ_RQXT01000013.1"/>
</dbReference>